<evidence type="ECO:0000313" key="12">
    <source>
        <dbReference type="Proteomes" id="UP000234775"/>
    </source>
</evidence>
<evidence type="ECO:0000259" key="10">
    <source>
        <dbReference type="PROSITE" id="PS00300"/>
    </source>
</evidence>
<dbReference type="InterPro" id="IPR000897">
    <property type="entry name" value="SRP54_GTPase_dom"/>
</dbReference>
<dbReference type="Gene3D" id="1.20.120.140">
    <property type="entry name" value="Signal recognition particle SRP54, nucleotide-binding domain"/>
    <property type="match status" value="1"/>
</dbReference>
<comment type="subunit">
    <text evidence="9">Part of the signal recognition particle protein translocation system, which is composed of SRP and FtsY.</text>
</comment>
<dbReference type="InterPro" id="IPR027417">
    <property type="entry name" value="P-loop_NTPase"/>
</dbReference>
<dbReference type="FunFam" id="3.40.50.300:FF:000022">
    <property type="entry name" value="Signal recognition particle 54 kDa subunit"/>
    <property type="match status" value="1"/>
</dbReference>
<dbReference type="InterPro" id="IPR004125">
    <property type="entry name" value="Signal_recog_particle_SRP54_M"/>
</dbReference>
<organism evidence="11 12">
    <name type="scientific">Aerococcus christensenii</name>
    <dbReference type="NCBI Taxonomy" id="87541"/>
    <lineage>
        <taxon>Bacteria</taxon>
        <taxon>Bacillati</taxon>
        <taxon>Bacillota</taxon>
        <taxon>Bacilli</taxon>
        <taxon>Lactobacillales</taxon>
        <taxon>Aerococcaceae</taxon>
        <taxon>Aerococcus</taxon>
    </lineage>
</organism>
<evidence type="ECO:0000256" key="8">
    <source>
        <dbReference type="ARBA" id="ARBA00048027"/>
    </source>
</evidence>
<dbReference type="Pfam" id="PF02881">
    <property type="entry name" value="SRP54_N"/>
    <property type="match status" value="1"/>
</dbReference>
<evidence type="ECO:0000256" key="3">
    <source>
        <dbReference type="ARBA" id="ARBA00022801"/>
    </source>
</evidence>
<dbReference type="PANTHER" id="PTHR11564:SF5">
    <property type="entry name" value="SIGNAL RECOGNITION PARTICLE SUBUNIT SRP54"/>
    <property type="match status" value="1"/>
</dbReference>
<dbReference type="EMBL" id="PKGZ01000001">
    <property type="protein sequence ID" value="PKY92191.1"/>
    <property type="molecule type" value="Genomic_DNA"/>
</dbReference>
<dbReference type="AlphaFoldDB" id="A0A2I1K994"/>
<feature type="binding site" evidence="9">
    <location>
        <begin position="108"/>
        <end position="115"/>
    </location>
    <ligand>
        <name>GTP</name>
        <dbReference type="ChEBI" id="CHEBI:37565"/>
    </ligand>
</feature>
<dbReference type="SUPFAM" id="SSF47446">
    <property type="entry name" value="Signal peptide-binding domain"/>
    <property type="match status" value="1"/>
</dbReference>
<evidence type="ECO:0000256" key="9">
    <source>
        <dbReference type="HAMAP-Rule" id="MF_00306"/>
    </source>
</evidence>
<comment type="caution">
    <text evidence="11">The sequence shown here is derived from an EMBL/GenBank/DDBJ whole genome shotgun (WGS) entry which is preliminary data.</text>
</comment>
<dbReference type="GO" id="GO:0006614">
    <property type="term" value="P:SRP-dependent cotranslational protein targeting to membrane"/>
    <property type="evidence" value="ECO:0007669"/>
    <property type="project" value="InterPro"/>
</dbReference>
<dbReference type="CDD" id="cd18539">
    <property type="entry name" value="SRP_G"/>
    <property type="match status" value="1"/>
</dbReference>
<dbReference type="GO" id="GO:0008312">
    <property type="term" value="F:7S RNA binding"/>
    <property type="evidence" value="ECO:0007669"/>
    <property type="project" value="InterPro"/>
</dbReference>
<keyword evidence="7 9" id="KW-0687">Ribonucleoprotein</keyword>
<dbReference type="InterPro" id="IPR022941">
    <property type="entry name" value="SRP54"/>
</dbReference>
<comment type="function">
    <text evidence="9">Involved in targeting and insertion of nascent membrane proteins into the cytoplasmic membrane. Binds to the hydrophobic signal sequence of the ribosome-nascent chain (RNC) as it emerges from the ribosomes. The SRP-RNC complex is then targeted to the cytoplasmic membrane where it interacts with the SRP receptor FtsY.</text>
</comment>
<dbReference type="GO" id="GO:0003924">
    <property type="term" value="F:GTPase activity"/>
    <property type="evidence" value="ECO:0007669"/>
    <property type="project" value="UniProtKB-UniRule"/>
</dbReference>
<evidence type="ECO:0000256" key="7">
    <source>
        <dbReference type="ARBA" id="ARBA00023274"/>
    </source>
</evidence>
<protein>
    <recommendedName>
        <fullName evidence="9">Signal recognition particle protein</fullName>
        <ecNumber evidence="9">3.6.5.4</ecNumber>
    </recommendedName>
    <alternativeName>
        <fullName evidence="9">Fifty-four homolog</fullName>
    </alternativeName>
</protein>
<dbReference type="SMART" id="SM00962">
    <property type="entry name" value="SRP54"/>
    <property type="match status" value="1"/>
</dbReference>
<dbReference type="SUPFAM" id="SSF52540">
    <property type="entry name" value="P-loop containing nucleoside triphosphate hydrolases"/>
    <property type="match status" value="1"/>
</dbReference>
<dbReference type="GO" id="GO:0005525">
    <property type="term" value="F:GTP binding"/>
    <property type="evidence" value="ECO:0007669"/>
    <property type="project" value="UniProtKB-UniRule"/>
</dbReference>
<proteinExistence type="inferred from homology"/>
<evidence type="ECO:0000313" key="11">
    <source>
        <dbReference type="EMBL" id="PKY92191.1"/>
    </source>
</evidence>
<dbReference type="SMART" id="SM00963">
    <property type="entry name" value="SRP54_N"/>
    <property type="match status" value="1"/>
</dbReference>
<evidence type="ECO:0000256" key="5">
    <source>
        <dbReference type="ARBA" id="ARBA00023134"/>
    </source>
</evidence>
<dbReference type="InterPro" id="IPR003593">
    <property type="entry name" value="AAA+_ATPase"/>
</dbReference>
<keyword evidence="9" id="KW-0963">Cytoplasm</keyword>
<reference evidence="11 12" key="1">
    <citation type="submission" date="2017-12" db="EMBL/GenBank/DDBJ databases">
        <title>Phylogenetic diversity of female urinary microbiome.</title>
        <authorList>
            <person name="Thomas-White K."/>
            <person name="Wolfe A.J."/>
        </authorList>
    </citation>
    <scope>NUCLEOTIDE SEQUENCE [LARGE SCALE GENOMIC DNA]</scope>
    <source>
        <strain evidence="11 12">UMB0844</strain>
    </source>
</reference>
<gene>
    <name evidence="9" type="primary">ffh</name>
    <name evidence="11" type="ORF">CYJ27_01800</name>
</gene>
<dbReference type="PROSITE" id="PS00300">
    <property type="entry name" value="SRP54"/>
    <property type="match status" value="1"/>
</dbReference>
<dbReference type="RefSeq" id="WP_101659567.1">
    <property type="nucleotide sequence ID" value="NZ_PKGZ01000001.1"/>
</dbReference>
<dbReference type="PANTHER" id="PTHR11564">
    <property type="entry name" value="SIGNAL RECOGNITION PARTICLE 54K PROTEIN SRP54"/>
    <property type="match status" value="1"/>
</dbReference>
<dbReference type="NCBIfam" id="TIGR00959">
    <property type="entry name" value="ffh"/>
    <property type="match status" value="1"/>
</dbReference>
<keyword evidence="6 9" id="KW-0733">Signal recognition particle</keyword>
<evidence type="ECO:0000256" key="4">
    <source>
        <dbReference type="ARBA" id="ARBA00022884"/>
    </source>
</evidence>
<evidence type="ECO:0000256" key="6">
    <source>
        <dbReference type="ARBA" id="ARBA00023135"/>
    </source>
</evidence>
<feature type="binding site" evidence="9">
    <location>
        <begin position="249"/>
        <end position="252"/>
    </location>
    <ligand>
        <name>GTP</name>
        <dbReference type="ChEBI" id="CHEBI:37565"/>
    </ligand>
</feature>
<dbReference type="InterPro" id="IPR004780">
    <property type="entry name" value="SRP"/>
</dbReference>
<dbReference type="Pfam" id="PF02978">
    <property type="entry name" value="SRP_SPB"/>
    <property type="match status" value="1"/>
</dbReference>
<evidence type="ECO:0000256" key="2">
    <source>
        <dbReference type="ARBA" id="ARBA00022741"/>
    </source>
</evidence>
<name>A0A2I1K994_9LACT</name>
<keyword evidence="2 9" id="KW-0547">Nucleotide-binding</keyword>
<feature type="binding site" evidence="9">
    <location>
        <begin position="191"/>
        <end position="195"/>
    </location>
    <ligand>
        <name>GTP</name>
        <dbReference type="ChEBI" id="CHEBI:37565"/>
    </ligand>
</feature>
<dbReference type="InterPro" id="IPR036891">
    <property type="entry name" value="Signal_recog_part_SRP54_M_sf"/>
</dbReference>
<keyword evidence="12" id="KW-1185">Reference proteome</keyword>
<dbReference type="Proteomes" id="UP000234775">
    <property type="component" value="Unassembled WGS sequence"/>
</dbReference>
<keyword evidence="5 9" id="KW-0342">GTP-binding</keyword>
<comment type="similarity">
    <text evidence="1 9">Belongs to the GTP-binding SRP family. SRP54 subfamily.</text>
</comment>
<accession>A0A2I1K994</accession>
<dbReference type="InterPro" id="IPR013822">
    <property type="entry name" value="Signal_recog_particl_SRP54_hlx"/>
</dbReference>
<dbReference type="Gene3D" id="1.10.260.30">
    <property type="entry name" value="Signal recognition particle, SRP54 subunit, M-domain"/>
    <property type="match status" value="1"/>
</dbReference>
<feature type="domain" description="SRP54-type proteins GTP-binding" evidence="10">
    <location>
        <begin position="270"/>
        <end position="283"/>
    </location>
</feature>
<comment type="domain">
    <text evidence="9">Composed of three domains: the N-terminal N domain, which is responsible for interactions with the ribosome, the central G domain, which binds GTP, and the C-terminal M domain, which binds the RNA and the signal sequence of the RNC.</text>
</comment>
<dbReference type="SMART" id="SM00382">
    <property type="entry name" value="AAA"/>
    <property type="match status" value="1"/>
</dbReference>
<dbReference type="EC" id="3.6.5.4" evidence="9"/>
<evidence type="ECO:0000256" key="1">
    <source>
        <dbReference type="ARBA" id="ARBA00005450"/>
    </source>
</evidence>
<keyword evidence="4 9" id="KW-0694">RNA-binding</keyword>
<dbReference type="InterPro" id="IPR042101">
    <property type="entry name" value="SRP54_N_sf"/>
</dbReference>
<keyword evidence="3 9" id="KW-0378">Hydrolase</keyword>
<comment type="subcellular location">
    <subcellularLocation>
        <location evidence="9">Cytoplasm</location>
    </subcellularLocation>
    <text evidence="9">The SRP-RNC complex is targeted to the cytoplasmic membrane.</text>
</comment>
<sequence>MAFESLSDRLQGAVEKVGKKGKISEGDLKEMMREVRLALLEADVNFKVVKNFVRKVQEKALNSEVLASLSPAQQIIKIVDEELTALLGGEQVGIQYAKEGPTVIMMAGLQGAGKTTTVGKLANHLRQEDHRRPLLVAGDVYRPAAIDQLETIGKQLDVPVFQLGNQVSPVEIAKKALLYAEEKGYDTVFIDTAGRLQIDQTLMEELKNIQEAVHPDEILLTIDAMTGQEAANVAKTFNETIDVTGVVLTKLDGDTRGGAALSIASITGKPIKFAGMGEKLTELETFYPDRMSNRILGMGDMMTLIEKAQKEFDEEEAAAMAEKMKANIYDFNDFLKQMNQVNKLGSFESILKMIPGLNKMLPIDKMNIDPKDMVRTKAIIQSMTEEERQNPDAINQSRRRRIAKGSATTLIQVNQLIKQFNQTRTMMSAMTNGDMSALSGLMGGMPGGGMGGFGRMDGGRRKKNRVQELAAKKMARQLNKKRRHSGKKH</sequence>
<comment type="catalytic activity">
    <reaction evidence="8 9">
        <text>GTP + H2O = GDP + phosphate + H(+)</text>
        <dbReference type="Rhea" id="RHEA:19669"/>
        <dbReference type="ChEBI" id="CHEBI:15377"/>
        <dbReference type="ChEBI" id="CHEBI:15378"/>
        <dbReference type="ChEBI" id="CHEBI:37565"/>
        <dbReference type="ChEBI" id="CHEBI:43474"/>
        <dbReference type="ChEBI" id="CHEBI:58189"/>
        <dbReference type="EC" id="3.6.5.4"/>
    </reaction>
</comment>
<dbReference type="GO" id="GO:0048500">
    <property type="term" value="C:signal recognition particle"/>
    <property type="evidence" value="ECO:0007669"/>
    <property type="project" value="UniProtKB-UniRule"/>
</dbReference>
<dbReference type="Gene3D" id="3.40.50.300">
    <property type="entry name" value="P-loop containing nucleotide triphosphate hydrolases"/>
    <property type="match status" value="1"/>
</dbReference>
<dbReference type="Pfam" id="PF00448">
    <property type="entry name" value="SRP54"/>
    <property type="match status" value="1"/>
</dbReference>
<dbReference type="HAMAP" id="MF_00306">
    <property type="entry name" value="SRP54"/>
    <property type="match status" value="1"/>
</dbReference>